<keyword evidence="1" id="KW-0963">Cytoplasm</keyword>
<evidence type="ECO:0000256" key="1">
    <source>
        <dbReference type="ARBA" id="ARBA00022490"/>
    </source>
</evidence>
<dbReference type="EMBL" id="UINC01004750">
    <property type="protein sequence ID" value="SVA16604.1"/>
    <property type="molecule type" value="Genomic_DNA"/>
</dbReference>
<keyword evidence="4" id="KW-0131">Cell cycle</keyword>
<keyword evidence="3" id="KW-0159">Chromosome partition</keyword>
<dbReference type="InterPro" id="IPR036388">
    <property type="entry name" value="WH-like_DNA-bd_sf"/>
</dbReference>
<dbReference type="InterPro" id="IPR036390">
    <property type="entry name" value="WH_DNA-bd_sf"/>
</dbReference>
<name>A0A381TLC8_9ZZZZ</name>
<dbReference type="Pfam" id="PF04079">
    <property type="entry name" value="SMC_ScpB"/>
    <property type="match status" value="1"/>
</dbReference>
<proteinExistence type="predicted"/>
<dbReference type="AlphaFoldDB" id="A0A381TLC8"/>
<protein>
    <recommendedName>
        <fullName evidence="6">SMC-Scp complex subunit ScpB</fullName>
    </recommendedName>
</protein>
<dbReference type="InterPro" id="IPR005234">
    <property type="entry name" value="ScpB_csome_segregation"/>
</dbReference>
<reference evidence="5" key="1">
    <citation type="submission" date="2018-05" db="EMBL/GenBank/DDBJ databases">
        <authorList>
            <person name="Lanie J.A."/>
            <person name="Ng W.-L."/>
            <person name="Kazmierczak K.M."/>
            <person name="Andrzejewski T.M."/>
            <person name="Davidsen T.M."/>
            <person name="Wayne K.J."/>
            <person name="Tettelin H."/>
            <person name="Glass J.I."/>
            <person name="Rusch D."/>
            <person name="Podicherti R."/>
            <person name="Tsui H.-C.T."/>
            <person name="Winkler M.E."/>
        </authorList>
    </citation>
    <scope>NUCLEOTIDE SEQUENCE</scope>
</reference>
<dbReference type="NCBIfam" id="TIGR00281">
    <property type="entry name" value="SMC-Scp complex subunit ScpB"/>
    <property type="match status" value="1"/>
</dbReference>
<dbReference type="GO" id="GO:0051301">
    <property type="term" value="P:cell division"/>
    <property type="evidence" value="ECO:0007669"/>
    <property type="project" value="UniProtKB-KW"/>
</dbReference>
<dbReference type="GO" id="GO:0051304">
    <property type="term" value="P:chromosome separation"/>
    <property type="evidence" value="ECO:0007669"/>
    <property type="project" value="InterPro"/>
</dbReference>
<dbReference type="PANTHER" id="PTHR34298">
    <property type="entry name" value="SEGREGATION AND CONDENSATION PROTEIN B"/>
    <property type="match status" value="1"/>
</dbReference>
<gene>
    <name evidence="5" type="ORF">METZ01_LOCUS69458</name>
</gene>
<evidence type="ECO:0000313" key="5">
    <source>
        <dbReference type="EMBL" id="SVA16604.1"/>
    </source>
</evidence>
<sequence>MEKNKKRNNIIDFPRKKSKLEREIEAIIFAAEEPLDIETIEKRVGSTSNIKKILENLQKEYSERGINLVCVSNKWIFRTATDLSKLMSLQKSTQKKLSKATIETLAIIVYHQPVTRSEIEEIRGVAFATNTMEILLELDWVRPAGRKDVPGKPIQYVTTENFLNHFNIQKLSDLPTIDELSSAGLIDTSSIDSSIFGTGKFFKEQSKAEKDNIYSDIDEAIKQSPKTEE</sequence>
<dbReference type="PANTHER" id="PTHR34298:SF2">
    <property type="entry name" value="SEGREGATION AND CONDENSATION PROTEIN B"/>
    <property type="match status" value="1"/>
</dbReference>
<evidence type="ECO:0000256" key="3">
    <source>
        <dbReference type="ARBA" id="ARBA00022829"/>
    </source>
</evidence>
<evidence type="ECO:0000256" key="4">
    <source>
        <dbReference type="ARBA" id="ARBA00023306"/>
    </source>
</evidence>
<dbReference type="SUPFAM" id="SSF46785">
    <property type="entry name" value="Winged helix' DNA-binding domain"/>
    <property type="match status" value="2"/>
</dbReference>
<keyword evidence="2" id="KW-0132">Cell division</keyword>
<organism evidence="5">
    <name type="scientific">marine metagenome</name>
    <dbReference type="NCBI Taxonomy" id="408172"/>
    <lineage>
        <taxon>unclassified sequences</taxon>
        <taxon>metagenomes</taxon>
        <taxon>ecological metagenomes</taxon>
    </lineage>
</organism>
<evidence type="ECO:0008006" key="6">
    <source>
        <dbReference type="Google" id="ProtNLM"/>
    </source>
</evidence>
<evidence type="ECO:0000256" key="2">
    <source>
        <dbReference type="ARBA" id="ARBA00022618"/>
    </source>
</evidence>
<dbReference type="Gene3D" id="1.10.10.10">
    <property type="entry name" value="Winged helix-like DNA-binding domain superfamily/Winged helix DNA-binding domain"/>
    <property type="match status" value="2"/>
</dbReference>
<accession>A0A381TLC8</accession>
<dbReference type="PIRSF" id="PIRSF019345">
    <property type="entry name" value="ScpB"/>
    <property type="match status" value="1"/>
</dbReference>